<organism evidence="3 4">
    <name type="scientific">Melipona quadrifasciata</name>
    <dbReference type="NCBI Taxonomy" id="166423"/>
    <lineage>
        <taxon>Eukaryota</taxon>
        <taxon>Metazoa</taxon>
        <taxon>Ecdysozoa</taxon>
        <taxon>Arthropoda</taxon>
        <taxon>Hexapoda</taxon>
        <taxon>Insecta</taxon>
        <taxon>Pterygota</taxon>
        <taxon>Neoptera</taxon>
        <taxon>Endopterygota</taxon>
        <taxon>Hymenoptera</taxon>
        <taxon>Apocrita</taxon>
        <taxon>Aculeata</taxon>
        <taxon>Apoidea</taxon>
        <taxon>Anthophila</taxon>
        <taxon>Apidae</taxon>
        <taxon>Melipona</taxon>
    </lineage>
</organism>
<evidence type="ECO:0000313" key="4">
    <source>
        <dbReference type="Proteomes" id="UP000053105"/>
    </source>
</evidence>
<feature type="signal peptide" evidence="2">
    <location>
        <begin position="1"/>
        <end position="23"/>
    </location>
</feature>
<evidence type="ECO:0000256" key="1">
    <source>
        <dbReference type="SAM" id="MobiDB-lite"/>
    </source>
</evidence>
<name>A0A0N0U5D7_9HYME</name>
<feature type="region of interest" description="Disordered" evidence="1">
    <location>
        <begin position="39"/>
        <end position="69"/>
    </location>
</feature>
<gene>
    <name evidence="3" type="ORF">WN51_13179</name>
</gene>
<proteinExistence type="predicted"/>
<sequence length="69" mass="8007">MNDMKSIAILSMWLEFLSSGSDSASNCRRLGCRFRDEEDKMRNGEGGKGIQEKKEIRSCDDWQSEKWTK</sequence>
<evidence type="ECO:0000256" key="2">
    <source>
        <dbReference type="SAM" id="SignalP"/>
    </source>
</evidence>
<keyword evidence="4" id="KW-1185">Reference proteome</keyword>
<protein>
    <submittedName>
        <fullName evidence="3">Uncharacterized protein</fullName>
    </submittedName>
</protein>
<evidence type="ECO:0000313" key="3">
    <source>
        <dbReference type="EMBL" id="KOX74744.1"/>
    </source>
</evidence>
<dbReference type="AlphaFoldDB" id="A0A0N0U5D7"/>
<dbReference type="EMBL" id="KQ435783">
    <property type="protein sequence ID" value="KOX74744.1"/>
    <property type="molecule type" value="Genomic_DNA"/>
</dbReference>
<feature type="chain" id="PRO_5005859844" evidence="2">
    <location>
        <begin position="24"/>
        <end position="69"/>
    </location>
</feature>
<accession>A0A0N0U5D7</accession>
<keyword evidence="2" id="KW-0732">Signal</keyword>
<reference evidence="3 4" key="1">
    <citation type="submission" date="2015-07" db="EMBL/GenBank/DDBJ databases">
        <title>The genome of Melipona quadrifasciata.</title>
        <authorList>
            <person name="Pan H."/>
            <person name="Kapheim K."/>
        </authorList>
    </citation>
    <scope>NUCLEOTIDE SEQUENCE [LARGE SCALE GENOMIC DNA]</scope>
    <source>
        <strain evidence="3">0111107301</strain>
        <tissue evidence="3">Whole body</tissue>
    </source>
</reference>
<dbReference type="Proteomes" id="UP000053105">
    <property type="component" value="Unassembled WGS sequence"/>
</dbReference>